<evidence type="ECO:0000256" key="11">
    <source>
        <dbReference type="ARBA" id="ARBA00022989"/>
    </source>
</evidence>
<evidence type="ECO:0000256" key="4">
    <source>
        <dbReference type="ARBA" id="ARBA00013208"/>
    </source>
</evidence>
<evidence type="ECO:0000259" key="15">
    <source>
        <dbReference type="Pfam" id="PF00717"/>
    </source>
</evidence>
<comment type="similarity">
    <text evidence="3">Belongs to the peptidase S26B family.</text>
</comment>
<evidence type="ECO:0000256" key="2">
    <source>
        <dbReference type="ARBA" id="ARBA00004648"/>
    </source>
</evidence>
<gene>
    <name evidence="16" type="ORF">AYBTSS11_LOCUS27583</name>
</gene>
<dbReference type="InterPro" id="IPR036286">
    <property type="entry name" value="LexA/Signal_pep-like_sf"/>
</dbReference>
<keyword evidence="8 14" id="KW-0812">Transmembrane</keyword>
<feature type="domain" description="Peptidase S24/S26A/S26B/S26C" evidence="15">
    <location>
        <begin position="43"/>
        <end position="143"/>
    </location>
</feature>
<evidence type="ECO:0000256" key="12">
    <source>
        <dbReference type="ARBA" id="ARBA00023136"/>
    </source>
</evidence>
<dbReference type="GO" id="GO:0004252">
    <property type="term" value="F:serine-type endopeptidase activity"/>
    <property type="evidence" value="ECO:0007669"/>
    <property type="project" value="InterPro"/>
</dbReference>
<dbReference type="GO" id="GO:0005787">
    <property type="term" value="C:signal peptidase complex"/>
    <property type="evidence" value="ECO:0007669"/>
    <property type="project" value="UniProtKB-ARBA"/>
</dbReference>
<keyword evidence="9" id="KW-0378">Hydrolase</keyword>
<keyword evidence="7" id="KW-0645">Protease</keyword>
<dbReference type="FunFam" id="2.10.109.10:FF:000003">
    <property type="entry name" value="Signal peptidase complex catalytic subunit SEC11"/>
    <property type="match status" value="1"/>
</dbReference>
<evidence type="ECO:0000256" key="8">
    <source>
        <dbReference type="ARBA" id="ARBA00022692"/>
    </source>
</evidence>
<evidence type="ECO:0000256" key="10">
    <source>
        <dbReference type="ARBA" id="ARBA00022968"/>
    </source>
</evidence>
<sequence>MGWVADTVRSISSIQLRQVFSQFITLGLIAASALVIWKGLICVSGSESPLVVVISGSMEPGFRRGDILFLHMGKNPIRAGDIVVYNIDGKDIPIVHRVIEVRERQNTEETYILTKGDNNPLDDRVMYNPGQKWLQNHHIMGRAVGFLPYVGWATIIMTDMPILKYTLIGALGLLVLTKKE</sequence>
<evidence type="ECO:0000256" key="13">
    <source>
        <dbReference type="ARBA" id="ARBA00045533"/>
    </source>
</evidence>
<evidence type="ECO:0000256" key="1">
    <source>
        <dbReference type="ARBA" id="ARBA00000677"/>
    </source>
</evidence>
<dbReference type="PANTHER" id="PTHR10806">
    <property type="entry name" value="SIGNAL PEPTIDASE COMPLEX CATALYTIC SUBUNIT SEC11"/>
    <property type="match status" value="1"/>
</dbReference>
<evidence type="ECO:0000256" key="5">
    <source>
        <dbReference type="ARBA" id="ARBA00019685"/>
    </source>
</evidence>
<reference evidence="16" key="1">
    <citation type="submission" date="2023-10" db="EMBL/GenBank/DDBJ databases">
        <authorList>
            <person name="Domelevo Entfellner J.-B."/>
        </authorList>
    </citation>
    <scope>NUCLEOTIDE SEQUENCE</scope>
</reference>
<dbReference type="SUPFAM" id="SSF51306">
    <property type="entry name" value="LexA/Signal peptidase"/>
    <property type="match status" value="1"/>
</dbReference>
<dbReference type="PRINTS" id="PR00728">
    <property type="entry name" value="SIGNALPTASE"/>
</dbReference>
<evidence type="ECO:0000256" key="9">
    <source>
        <dbReference type="ARBA" id="ARBA00022801"/>
    </source>
</evidence>
<dbReference type="Proteomes" id="UP001189624">
    <property type="component" value="Chromosome 9"/>
</dbReference>
<dbReference type="GO" id="GO:0006465">
    <property type="term" value="P:signal peptide processing"/>
    <property type="evidence" value="ECO:0007669"/>
    <property type="project" value="InterPro"/>
</dbReference>
<keyword evidence="17" id="KW-1185">Reference proteome</keyword>
<accession>A0AA86VU53</accession>
<organism evidence="16 17">
    <name type="scientific">Sphenostylis stenocarpa</name>
    <dbReference type="NCBI Taxonomy" id="92480"/>
    <lineage>
        <taxon>Eukaryota</taxon>
        <taxon>Viridiplantae</taxon>
        <taxon>Streptophyta</taxon>
        <taxon>Embryophyta</taxon>
        <taxon>Tracheophyta</taxon>
        <taxon>Spermatophyta</taxon>
        <taxon>Magnoliopsida</taxon>
        <taxon>eudicotyledons</taxon>
        <taxon>Gunneridae</taxon>
        <taxon>Pentapetalae</taxon>
        <taxon>rosids</taxon>
        <taxon>fabids</taxon>
        <taxon>Fabales</taxon>
        <taxon>Fabaceae</taxon>
        <taxon>Papilionoideae</taxon>
        <taxon>50 kb inversion clade</taxon>
        <taxon>NPAAA clade</taxon>
        <taxon>indigoferoid/millettioid clade</taxon>
        <taxon>Phaseoleae</taxon>
        <taxon>Sphenostylis</taxon>
    </lineage>
</organism>
<evidence type="ECO:0000313" key="16">
    <source>
        <dbReference type="EMBL" id="CAJ1975458.1"/>
    </source>
</evidence>
<evidence type="ECO:0000256" key="6">
    <source>
        <dbReference type="ARBA" id="ARBA00021755"/>
    </source>
</evidence>
<dbReference type="Gene3D" id="2.10.109.10">
    <property type="entry name" value="Umud Fragment, subunit A"/>
    <property type="match status" value="1"/>
</dbReference>
<dbReference type="EMBL" id="OY731406">
    <property type="protein sequence ID" value="CAJ1975458.1"/>
    <property type="molecule type" value="Genomic_DNA"/>
</dbReference>
<dbReference type="EC" id="3.4.21.89" evidence="4"/>
<proteinExistence type="inferred from homology"/>
<feature type="transmembrane region" description="Helical" evidence="14">
    <location>
        <begin position="149"/>
        <end position="176"/>
    </location>
</feature>
<dbReference type="GO" id="GO:0009003">
    <property type="term" value="F:signal peptidase activity"/>
    <property type="evidence" value="ECO:0007669"/>
    <property type="project" value="UniProtKB-EC"/>
</dbReference>
<dbReference type="InterPro" id="IPR001733">
    <property type="entry name" value="Peptidase_S26B"/>
</dbReference>
<comment type="function">
    <text evidence="13">Catalytic component of the signal peptidase complex (SPC) which catalyzes the cleavage of N-terminal signal sequences from nascent proteins as they are translocated into the lumen of the endoplasmic reticulum. Specifically cleaves N-terminal signal peptides that contain a hydrophobic alpha-helix (h-region) shorter than 18-20 amino acids.</text>
</comment>
<keyword evidence="11 14" id="KW-1133">Transmembrane helix</keyword>
<keyword evidence="12 14" id="KW-0472">Membrane</keyword>
<evidence type="ECO:0000313" key="17">
    <source>
        <dbReference type="Proteomes" id="UP001189624"/>
    </source>
</evidence>
<name>A0AA86VU53_9FABA</name>
<dbReference type="Gramene" id="rna-AYBTSS11_LOCUS27583">
    <property type="protein sequence ID" value="CAJ1975458.1"/>
    <property type="gene ID" value="gene-AYBTSS11_LOCUS27583"/>
</dbReference>
<dbReference type="InterPro" id="IPR019533">
    <property type="entry name" value="Peptidase_S26"/>
</dbReference>
<dbReference type="NCBIfam" id="TIGR02228">
    <property type="entry name" value="sigpep_I_arch"/>
    <property type="match status" value="1"/>
</dbReference>
<evidence type="ECO:0000256" key="3">
    <source>
        <dbReference type="ARBA" id="ARBA00011035"/>
    </source>
</evidence>
<dbReference type="InterPro" id="IPR015927">
    <property type="entry name" value="Peptidase_S24_S26A/B/C"/>
</dbReference>
<evidence type="ECO:0000256" key="7">
    <source>
        <dbReference type="ARBA" id="ARBA00022670"/>
    </source>
</evidence>
<evidence type="ECO:0000256" key="14">
    <source>
        <dbReference type="SAM" id="Phobius"/>
    </source>
</evidence>
<comment type="catalytic activity">
    <reaction evidence="1">
        <text>Cleavage of hydrophobic, N-terminal signal or leader sequences from secreted and periplasmic proteins.</text>
        <dbReference type="EC" id="3.4.21.89"/>
    </reaction>
</comment>
<keyword evidence="10" id="KW-0735">Signal-anchor</keyword>
<feature type="transmembrane region" description="Helical" evidence="14">
    <location>
        <begin position="19"/>
        <end position="40"/>
    </location>
</feature>
<protein>
    <recommendedName>
        <fullName evidence="5">Signal peptidase complex catalytic subunit SEC11</fullName>
        <ecNumber evidence="4">3.4.21.89</ecNumber>
    </recommendedName>
    <alternativeName>
        <fullName evidence="6">Signal peptidase complex catalytic subunit sec11</fullName>
    </alternativeName>
</protein>
<comment type="subcellular location">
    <subcellularLocation>
        <location evidence="2">Endoplasmic reticulum membrane</location>
        <topology evidence="2">Single-pass type II membrane protein</topology>
    </subcellularLocation>
</comment>
<dbReference type="PANTHER" id="PTHR10806:SF6">
    <property type="entry name" value="SIGNAL PEPTIDASE COMPLEX CATALYTIC SUBUNIT SEC11"/>
    <property type="match status" value="1"/>
</dbReference>
<dbReference type="CDD" id="cd06530">
    <property type="entry name" value="S26_SPase_I"/>
    <property type="match status" value="1"/>
</dbReference>
<dbReference type="Pfam" id="PF00717">
    <property type="entry name" value="Peptidase_S24"/>
    <property type="match status" value="1"/>
</dbReference>
<dbReference type="AlphaFoldDB" id="A0AA86VU53"/>